<dbReference type="InterPro" id="IPR005944">
    <property type="entry name" value="Pro_iminopeptidase"/>
</dbReference>
<accession>A0A7G9SPL7</accession>
<dbReference type="PRINTS" id="PR00793">
    <property type="entry name" value="PROAMNOPTASE"/>
</dbReference>
<evidence type="ECO:0000313" key="13">
    <source>
        <dbReference type="EMBL" id="QNN69792.1"/>
    </source>
</evidence>
<dbReference type="Pfam" id="PF00561">
    <property type="entry name" value="Abhydrolase_1"/>
    <property type="match status" value="1"/>
</dbReference>
<feature type="chain" id="PRO_5028901993" description="Proline iminopeptidase" evidence="11">
    <location>
        <begin position="23"/>
        <end position="362"/>
    </location>
</feature>
<keyword evidence="6" id="KW-0031">Aminopeptidase</keyword>
<gene>
    <name evidence="13" type="ORF">H9L16_14250</name>
</gene>
<keyword evidence="11" id="KW-0732">Signal</keyword>
<sequence>MHAFAVVAALLLAVAPFHPSSASDAPATALAPASLCASPATPVAFSGYVPIGGIEQWVTIRGDRCDQPIVLVVHGGPGNPLTPFADALFGDLEAEFVVVQWDQRGAGRTFRRNPQLAEAPLTLAQMTTDGVDVATRVAAALNQPKVILLGGSWGSALAVHMAKAKPAAFHAYVGAGQLVQELDNDIDTVARLRALAEPAGDTTTLAMLDALGAPPWTNPRAFGQLRRATRVYESKTSTPAPAHWWRPSAEYATPADAAATEAGEEYSYIEFVGMTGGGMLSQIDLWKLGTDFPLPITLIQGEHDLVTTKGVARRWFDSLQAPQKSFVLLAHTGHDPNEEMMAAEGAALRRIRASLVEAGAPK</sequence>
<keyword evidence="14" id="KW-1185">Reference proteome</keyword>
<dbReference type="EC" id="3.4.11.5" evidence="4"/>
<dbReference type="GO" id="GO:0004177">
    <property type="term" value="F:aminopeptidase activity"/>
    <property type="evidence" value="ECO:0007669"/>
    <property type="project" value="UniProtKB-KW"/>
</dbReference>
<comment type="subcellular location">
    <subcellularLocation>
        <location evidence="2">Cytoplasm</location>
    </subcellularLocation>
</comment>
<dbReference type="SUPFAM" id="SSF53474">
    <property type="entry name" value="alpha/beta-Hydrolases"/>
    <property type="match status" value="1"/>
</dbReference>
<dbReference type="PANTHER" id="PTHR43722">
    <property type="entry name" value="PROLINE IMINOPEPTIDASE"/>
    <property type="match status" value="1"/>
</dbReference>
<proteinExistence type="inferred from homology"/>
<dbReference type="RefSeq" id="WP_187552309.1">
    <property type="nucleotide sequence ID" value="NZ_BMZL01000001.1"/>
</dbReference>
<evidence type="ECO:0000259" key="12">
    <source>
        <dbReference type="Pfam" id="PF00561"/>
    </source>
</evidence>
<comment type="similarity">
    <text evidence="3">Belongs to the peptidase S33 family.</text>
</comment>
<evidence type="ECO:0000256" key="5">
    <source>
        <dbReference type="ARBA" id="ARBA00021843"/>
    </source>
</evidence>
<keyword evidence="8" id="KW-0645">Protease</keyword>
<feature type="signal peptide" evidence="11">
    <location>
        <begin position="1"/>
        <end position="22"/>
    </location>
</feature>
<dbReference type="InterPro" id="IPR000073">
    <property type="entry name" value="AB_hydrolase_1"/>
</dbReference>
<evidence type="ECO:0000256" key="2">
    <source>
        <dbReference type="ARBA" id="ARBA00004496"/>
    </source>
</evidence>
<evidence type="ECO:0000256" key="10">
    <source>
        <dbReference type="ARBA" id="ARBA00029605"/>
    </source>
</evidence>
<evidence type="ECO:0000256" key="7">
    <source>
        <dbReference type="ARBA" id="ARBA00022490"/>
    </source>
</evidence>
<keyword evidence="7" id="KW-0963">Cytoplasm</keyword>
<evidence type="ECO:0000256" key="4">
    <source>
        <dbReference type="ARBA" id="ARBA00012568"/>
    </source>
</evidence>
<dbReference type="KEGG" id="tcn:H9L16_14250"/>
<dbReference type="GO" id="GO:0006508">
    <property type="term" value="P:proteolysis"/>
    <property type="evidence" value="ECO:0007669"/>
    <property type="project" value="UniProtKB-KW"/>
</dbReference>
<evidence type="ECO:0000313" key="14">
    <source>
        <dbReference type="Proteomes" id="UP000515804"/>
    </source>
</evidence>
<dbReference type="EMBL" id="CP060719">
    <property type="protein sequence ID" value="QNN69792.1"/>
    <property type="molecule type" value="Genomic_DNA"/>
</dbReference>
<dbReference type="InterPro" id="IPR029058">
    <property type="entry name" value="AB_hydrolase_fold"/>
</dbReference>
<evidence type="ECO:0000256" key="3">
    <source>
        <dbReference type="ARBA" id="ARBA00010088"/>
    </source>
</evidence>
<dbReference type="InterPro" id="IPR002410">
    <property type="entry name" value="Peptidase_S33"/>
</dbReference>
<evidence type="ECO:0000256" key="9">
    <source>
        <dbReference type="ARBA" id="ARBA00022801"/>
    </source>
</evidence>
<protein>
    <recommendedName>
        <fullName evidence="5">Proline iminopeptidase</fullName>
        <ecNumber evidence="4">3.4.11.5</ecNumber>
    </recommendedName>
    <alternativeName>
        <fullName evidence="10">Prolyl aminopeptidase</fullName>
    </alternativeName>
</protein>
<dbReference type="Proteomes" id="UP000515804">
    <property type="component" value="Chromosome"/>
</dbReference>
<comment type="catalytic activity">
    <reaction evidence="1">
        <text>Release of N-terminal proline from a peptide.</text>
        <dbReference type="EC" id="3.4.11.5"/>
    </reaction>
</comment>
<reference evidence="13 14" key="1">
    <citation type="submission" date="2020-08" db="EMBL/GenBank/DDBJ databases">
        <title>Genome sequence of Thermomonas carbonis KCTC 42013T.</title>
        <authorList>
            <person name="Hyun D.-W."/>
            <person name="Bae J.-W."/>
        </authorList>
    </citation>
    <scope>NUCLEOTIDE SEQUENCE [LARGE SCALE GENOMIC DNA]</scope>
    <source>
        <strain evidence="13 14">KCTC 42013</strain>
    </source>
</reference>
<keyword evidence="9 13" id="KW-0378">Hydrolase</keyword>
<evidence type="ECO:0000256" key="11">
    <source>
        <dbReference type="SAM" id="SignalP"/>
    </source>
</evidence>
<organism evidence="13 14">
    <name type="scientific">Thermomonas carbonis</name>
    <dbReference type="NCBI Taxonomy" id="1463158"/>
    <lineage>
        <taxon>Bacteria</taxon>
        <taxon>Pseudomonadati</taxon>
        <taxon>Pseudomonadota</taxon>
        <taxon>Gammaproteobacteria</taxon>
        <taxon>Lysobacterales</taxon>
        <taxon>Lysobacteraceae</taxon>
        <taxon>Thermomonas</taxon>
    </lineage>
</organism>
<dbReference type="PANTHER" id="PTHR43722:SF1">
    <property type="entry name" value="PROLINE IMINOPEPTIDASE"/>
    <property type="match status" value="1"/>
</dbReference>
<feature type="domain" description="AB hydrolase-1" evidence="12">
    <location>
        <begin position="68"/>
        <end position="338"/>
    </location>
</feature>
<dbReference type="AlphaFoldDB" id="A0A7G9SPL7"/>
<evidence type="ECO:0000256" key="8">
    <source>
        <dbReference type="ARBA" id="ARBA00022670"/>
    </source>
</evidence>
<evidence type="ECO:0000256" key="1">
    <source>
        <dbReference type="ARBA" id="ARBA00001585"/>
    </source>
</evidence>
<dbReference type="Gene3D" id="3.40.50.1820">
    <property type="entry name" value="alpha/beta hydrolase"/>
    <property type="match status" value="1"/>
</dbReference>
<dbReference type="GO" id="GO:0005737">
    <property type="term" value="C:cytoplasm"/>
    <property type="evidence" value="ECO:0007669"/>
    <property type="project" value="UniProtKB-SubCell"/>
</dbReference>
<evidence type="ECO:0000256" key="6">
    <source>
        <dbReference type="ARBA" id="ARBA00022438"/>
    </source>
</evidence>
<name>A0A7G9SPL7_9GAMM</name>